<dbReference type="Proteomes" id="UP001150259">
    <property type="component" value="Unassembled WGS sequence"/>
</dbReference>
<protein>
    <recommendedName>
        <fullName evidence="5">Secreted protein</fullName>
    </recommendedName>
</protein>
<evidence type="ECO:0008006" key="5">
    <source>
        <dbReference type="Google" id="ProtNLM"/>
    </source>
</evidence>
<dbReference type="EMBL" id="JAPFQL010000004">
    <property type="protein sequence ID" value="MDC5696024.1"/>
    <property type="molecule type" value="Genomic_DNA"/>
</dbReference>
<feature type="signal peptide" evidence="2">
    <location>
        <begin position="1"/>
        <end position="25"/>
    </location>
</feature>
<evidence type="ECO:0000256" key="1">
    <source>
        <dbReference type="SAM" id="MobiDB-lite"/>
    </source>
</evidence>
<feature type="chain" id="PRO_5045132522" description="Secreted protein" evidence="2">
    <location>
        <begin position="26"/>
        <end position="94"/>
    </location>
</feature>
<comment type="caution">
    <text evidence="3">The sequence shown here is derived from an EMBL/GenBank/DDBJ whole genome shotgun (WGS) entry which is preliminary data.</text>
</comment>
<evidence type="ECO:0000313" key="4">
    <source>
        <dbReference type="Proteomes" id="UP001150259"/>
    </source>
</evidence>
<organism evidence="3 4">
    <name type="scientific">Intrasporangium calvum</name>
    <dbReference type="NCBI Taxonomy" id="53358"/>
    <lineage>
        <taxon>Bacteria</taxon>
        <taxon>Bacillati</taxon>
        <taxon>Actinomycetota</taxon>
        <taxon>Actinomycetes</taxon>
        <taxon>Micrococcales</taxon>
        <taxon>Intrasporangiaceae</taxon>
        <taxon>Intrasporangium</taxon>
    </lineage>
</organism>
<feature type="region of interest" description="Disordered" evidence="1">
    <location>
        <begin position="72"/>
        <end position="94"/>
    </location>
</feature>
<sequence>MTLRASATLLAALALSLVAAGPAGAHGQIIQPPAHDEPVVTGPISRAWAQAHCNAASPAIVTEASNGVVAFPPGTALPCPDEPNPGGQVHPETP</sequence>
<reference evidence="3 4" key="1">
    <citation type="submission" date="2022-11" db="EMBL/GenBank/DDBJ databases">
        <title>Anaerobic phenanthrene biodegradation by a DNRA strain PheN6.</title>
        <authorList>
            <person name="Zhang Z."/>
        </authorList>
    </citation>
    <scope>NUCLEOTIDE SEQUENCE [LARGE SCALE GENOMIC DNA]</scope>
    <source>
        <strain evidence="3 4">PheN6</strain>
    </source>
</reference>
<proteinExistence type="predicted"/>
<evidence type="ECO:0000313" key="3">
    <source>
        <dbReference type="EMBL" id="MDC5696024.1"/>
    </source>
</evidence>
<keyword evidence="4" id="KW-1185">Reference proteome</keyword>
<keyword evidence="2" id="KW-0732">Signal</keyword>
<dbReference type="RefSeq" id="WP_272460601.1">
    <property type="nucleotide sequence ID" value="NZ_JAPFQL010000004.1"/>
</dbReference>
<gene>
    <name evidence="3" type="ORF">OO014_02055</name>
</gene>
<accession>A0ABT5GD20</accession>
<evidence type="ECO:0000256" key="2">
    <source>
        <dbReference type="SAM" id="SignalP"/>
    </source>
</evidence>
<name>A0ABT5GD20_9MICO</name>